<comment type="caution">
    <text evidence="3">The sequence shown here is derived from an EMBL/GenBank/DDBJ whole genome shotgun (WGS) entry which is preliminary data.</text>
</comment>
<evidence type="ECO:0000256" key="1">
    <source>
        <dbReference type="SAM" id="SignalP"/>
    </source>
</evidence>
<evidence type="ECO:0000313" key="3">
    <source>
        <dbReference type="EMBL" id="OQP58802.1"/>
    </source>
</evidence>
<dbReference type="GO" id="GO:0005615">
    <property type="term" value="C:extracellular space"/>
    <property type="evidence" value="ECO:0007669"/>
    <property type="project" value="TreeGrafter"/>
</dbReference>
<dbReference type="SUPFAM" id="SSF82153">
    <property type="entry name" value="FAS1 domain"/>
    <property type="match status" value="2"/>
</dbReference>
<dbReference type="PROSITE" id="PS51257">
    <property type="entry name" value="PROKAR_LIPOPROTEIN"/>
    <property type="match status" value="1"/>
</dbReference>
<protein>
    <recommendedName>
        <fullName evidence="2">FAS1 domain-containing protein</fullName>
    </recommendedName>
</protein>
<dbReference type="RefSeq" id="WP_081165251.1">
    <property type="nucleotide sequence ID" value="NZ_LWBP01000187.1"/>
</dbReference>
<keyword evidence="1" id="KW-0732">Signal</keyword>
<dbReference type="STRING" id="550983.A4R26_22835"/>
<dbReference type="Pfam" id="PF02469">
    <property type="entry name" value="Fasciclin"/>
    <property type="match status" value="2"/>
</dbReference>
<feature type="chain" id="PRO_5012980715" description="FAS1 domain-containing protein" evidence="1">
    <location>
        <begin position="22"/>
        <end position="323"/>
    </location>
</feature>
<dbReference type="PANTHER" id="PTHR10900:SF77">
    <property type="entry name" value="FI19380P1"/>
    <property type="match status" value="1"/>
</dbReference>
<sequence>MKSYRLFSKLLLVSISVGALAMTGCDKDDDDKPVQRNITEIVVNDPQLTLLEAAVVKAGLANTLATTANLTVFAPDDAAFKKVDLNGDGTPDLDTEAKINALDADGVSLLTGVLQYHVLGSKVMAADVPAGPNAAITTLGGKQVFATSNSTGVYINGVKVNKADVMATNGVIHVIDRVLMPPAGNIVQTASANPNFTYLVAAVQRAGSDIVNALTAAGPLTVFAPTNQAFIDAGFPTIASIQAADPNTLKPILLYHVVGARVFSSDLTEGAQPTTAGGGKVTITLSGGPKVKGNGNPSASNIVATDIVTTNGVIHVIDRVLLP</sequence>
<proteinExistence type="predicted"/>
<feature type="domain" description="FAS1" evidence="2">
    <location>
        <begin position="35"/>
        <end position="179"/>
    </location>
</feature>
<accession>A0A1V9FKC9</accession>
<feature type="domain" description="FAS1" evidence="2">
    <location>
        <begin position="183"/>
        <end position="321"/>
    </location>
</feature>
<feature type="signal peptide" evidence="1">
    <location>
        <begin position="1"/>
        <end position="21"/>
    </location>
</feature>
<name>A0A1V9FKC9_9BACT</name>
<dbReference type="SMART" id="SM00554">
    <property type="entry name" value="FAS1"/>
    <property type="match status" value="2"/>
</dbReference>
<dbReference type="PROSITE" id="PS50213">
    <property type="entry name" value="FAS1"/>
    <property type="match status" value="2"/>
</dbReference>
<dbReference type="EMBL" id="LWBP01000187">
    <property type="protein sequence ID" value="OQP58802.1"/>
    <property type="molecule type" value="Genomic_DNA"/>
</dbReference>
<dbReference type="InterPro" id="IPR050904">
    <property type="entry name" value="Adhesion/Biosynth-related"/>
</dbReference>
<dbReference type="Proteomes" id="UP000192276">
    <property type="component" value="Unassembled WGS sequence"/>
</dbReference>
<reference evidence="4" key="1">
    <citation type="submission" date="2016-04" db="EMBL/GenBank/DDBJ databases">
        <authorList>
            <person name="Chen L."/>
            <person name="Zhuang W."/>
            <person name="Wang G."/>
        </authorList>
    </citation>
    <scope>NUCLEOTIDE SEQUENCE [LARGE SCALE GENOMIC DNA]</scope>
    <source>
        <strain evidence="4">208</strain>
    </source>
</reference>
<dbReference type="PANTHER" id="PTHR10900">
    <property type="entry name" value="PERIOSTIN-RELATED"/>
    <property type="match status" value="1"/>
</dbReference>
<keyword evidence="4" id="KW-1185">Reference proteome</keyword>
<dbReference type="OrthoDB" id="1144324at2"/>
<dbReference type="FunFam" id="2.30.180.10:FF:000032">
    <property type="entry name" value="Fasciclin domain-containing protein, putative"/>
    <property type="match status" value="2"/>
</dbReference>
<dbReference type="InterPro" id="IPR036378">
    <property type="entry name" value="FAS1_dom_sf"/>
</dbReference>
<evidence type="ECO:0000313" key="4">
    <source>
        <dbReference type="Proteomes" id="UP000192276"/>
    </source>
</evidence>
<evidence type="ECO:0000259" key="2">
    <source>
        <dbReference type="PROSITE" id="PS50213"/>
    </source>
</evidence>
<dbReference type="Gene3D" id="2.30.180.10">
    <property type="entry name" value="FAS1 domain"/>
    <property type="match status" value="2"/>
</dbReference>
<dbReference type="AlphaFoldDB" id="A0A1V9FKC9"/>
<organism evidence="3 4">
    <name type="scientific">Niastella populi</name>
    <dbReference type="NCBI Taxonomy" id="550983"/>
    <lineage>
        <taxon>Bacteria</taxon>
        <taxon>Pseudomonadati</taxon>
        <taxon>Bacteroidota</taxon>
        <taxon>Chitinophagia</taxon>
        <taxon>Chitinophagales</taxon>
        <taxon>Chitinophagaceae</taxon>
        <taxon>Niastella</taxon>
    </lineage>
</organism>
<dbReference type="InterPro" id="IPR000782">
    <property type="entry name" value="FAS1_domain"/>
</dbReference>
<gene>
    <name evidence="3" type="ORF">A4R26_22835</name>
</gene>